<dbReference type="Proteomes" id="UP001222027">
    <property type="component" value="Unassembled WGS sequence"/>
</dbReference>
<evidence type="ECO:0000259" key="10">
    <source>
        <dbReference type="PROSITE" id="PS50884"/>
    </source>
</evidence>
<dbReference type="InterPro" id="IPR003851">
    <property type="entry name" value="Znf_Dof"/>
</dbReference>
<dbReference type="GO" id="GO:0008270">
    <property type="term" value="F:zinc ion binding"/>
    <property type="evidence" value="ECO:0007669"/>
    <property type="project" value="UniProtKB-KW"/>
</dbReference>
<evidence type="ECO:0000256" key="3">
    <source>
        <dbReference type="ARBA" id="ARBA00022833"/>
    </source>
</evidence>
<dbReference type="EMBL" id="JAQQAF010000004">
    <property type="protein sequence ID" value="KAJ8493565.1"/>
    <property type="molecule type" value="Genomic_DNA"/>
</dbReference>
<gene>
    <name evidence="11" type="ORF">OPV22_015286</name>
</gene>
<keyword evidence="5 8" id="KW-0238">DNA-binding</keyword>
<dbReference type="PROSITE" id="PS50884">
    <property type="entry name" value="ZF_DOF_2"/>
    <property type="match status" value="1"/>
</dbReference>
<evidence type="ECO:0000313" key="11">
    <source>
        <dbReference type="EMBL" id="KAJ8493565.1"/>
    </source>
</evidence>
<protein>
    <recommendedName>
        <fullName evidence="10">Dof-type domain-containing protein</fullName>
    </recommendedName>
</protein>
<evidence type="ECO:0000313" key="12">
    <source>
        <dbReference type="Proteomes" id="UP001222027"/>
    </source>
</evidence>
<comment type="subcellular location">
    <subcellularLocation>
        <location evidence="8">Nucleus</location>
    </subcellularLocation>
</comment>
<proteinExistence type="predicted"/>
<evidence type="ECO:0000256" key="4">
    <source>
        <dbReference type="ARBA" id="ARBA00023015"/>
    </source>
</evidence>
<evidence type="ECO:0000256" key="2">
    <source>
        <dbReference type="ARBA" id="ARBA00022771"/>
    </source>
</evidence>
<feature type="compositionally biased region" description="Low complexity" evidence="9">
    <location>
        <begin position="268"/>
        <end position="280"/>
    </location>
</feature>
<feature type="compositionally biased region" description="Basic and acidic residues" evidence="9">
    <location>
        <begin position="44"/>
        <end position="70"/>
    </location>
</feature>
<keyword evidence="12" id="KW-1185">Reference proteome</keyword>
<evidence type="ECO:0000256" key="8">
    <source>
        <dbReference type="PROSITE-ProRule" id="PRU00071"/>
    </source>
</evidence>
<accession>A0AAV8R9I5</accession>
<feature type="compositionally biased region" description="Basic and acidic residues" evidence="9">
    <location>
        <begin position="120"/>
        <end position="137"/>
    </location>
</feature>
<evidence type="ECO:0000256" key="6">
    <source>
        <dbReference type="ARBA" id="ARBA00023163"/>
    </source>
</evidence>
<dbReference type="PROSITE" id="PS01361">
    <property type="entry name" value="ZF_DOF_1"/>
    <property type="match status" value="1"/>
</dbReference>
<keyword evidence="7 8" id="KW-0539">Nucleus</keyword>
<evidence type="ECO:0000256" key="5">
    <source>
        <dbReference type="ARBA" id="ARBA00023125"/>
    </source>
</evidence>
<feature type="domain" description="Dof-type" evidence="10">
    <location>
        <begin position="153"/>
        <end position="207"/>
    </location>
</feature>
<evidence type="ECO:0000256" key="7">
    <source>
        <dbReference type="ARBA" id="ARBA00023242"/>
    </source>
</evidence>
<comment type="caution">
    <text evidence="11">The sequence shown here is derived from an EMBL/GenBank/DDBJ whole genome shotgun (WGS) entry which is preliminary data.</text>
</comment>
<dbReference type="AlphaFoldDB" id="A0AAV8R9I5"/>
<sequence length="339" mass="38261">MASHGHKGQSWLRIPIAIPTWSSSPSSSLKPRDRRGRKLQGRGGGEERKQSGDVRARRRRDQALRQEHHSAVRRNQLHTYMGTQTSSLSLKNRDDLCTSFQSQAFREEETAPESPDSQETNEHESTMNSMPEERRSDAGSWQEKAARKPEKMLPCPRCGSPDTKFCYYNNYNVNQPRHFCRNCHRYWTAGGAMRNVPVGAGRLKNRSSSHDRHVALRFGYDAAGNDGDEQSRKQWEGTSSFPVAFYPAVAQWSWTVLPGIWTTPWLSPVASSSPGSSSPTTRKRSRTDDPEEAVRSSVFKAFLPKEEVKDHGMEASLLPLHANPTALSRSLNFNFQESS</sequence>
<name>A0AAV8R9I5_ENSVE</name>
<dbReference type="GO" id="GO:0003700">
    <property type="term" value="F:DNA-binding transcription factor activity"/>
    <property type="evidence" value="ECO:0007669"/>
    <property type="project" value="InterPro"/>
</dbReference>
<keyword evidence="3" id="KW-0862">Zinc</keyword>
<evidence type="ECO:0000256" key="9">
    <source>
        <dbReference type="SAM" id="MobiDB-lite"/>
    </source>
</evidence>
<dbReference type="InterPro" id="IPR045174">
    <property type="entry name" value="Dof"/>
</dbReference>
<keyword evidence="6" id="KW-0804">Transcription</keyword>
<organism evidence="11 12">
    <name type="scientific">Ensete ventricosum</name>
    <name type="common">Abyssinian banana</name>
    <name type="synonym">Musa ensete</name>
    <dbReference type="NCBI Taxonomy" id="4639"/>
    <lineage>
        <taxon>Eukaryota</taxon>
        <taxon>Viridiplantae</taxon>
        <taxon>Streptophyta</taxon>
        <taxon>Embryophyta</taxon>
        <taxon>Tracheophyta</taxon>
        <taxon>Spermatophyta</taxon>
        <taxon>Magnoliopsida</taxon>
        <taxon>Liliopsida</taxon>
        <taxon>Zingiberales</taxon>
        <taxon>Musaceae</taxon>
        <taxon>Ensete</taxon>
    </lineage>
</organism>
<feature type="region of interest" description="Disordered" evidence="9">
    <location>
        <begin position="1"/>
        <end position="86"/>
    </location>
</feature>
<dbReference type="PANTHER" id="PTHR31089">
    <property type="entry name" value="CYCLIC DOF FACTOR 2"/>
    <property type="match status" value="1"/>
</dbReference>
<evidence type="ECO:0000256" key="1">
    <source>
        <dbReference type="ARBA" id="ARBA00022723"/>
    </source>
</evidence>
<dbReference type="GO" id="GO:0005634">
    <property type="term" value="C:nucleus"/>
    <property type="evidence" value="ECO:0007669"/>
    <property type="project" value="UniProtKB-SubCell"/>
</dbReference>
<feature type="region of interest" description="Disordered" evidence="9">
    <location>
        <begin position="268"/>
        <end position="292"/>
    </location>
</feature>
<reference evidence="11 12" key="1">
    <citation type="submission" date="2022-12" db="EMBL/GenBank/DDBJ databases">
        <title>Chromosome-scale assembly of the Ensete ventricosum genome.</title>
        <authorList>
            <person name="Dussert Y."/>
            <person name="Stocks J."/>
            <person name="Wendawek A."/>
            <person name="Woldeyes F."/>
            <person name="Nichols R.A."/>
            <person name="Borrell J.S."/>
        </authorList>
    </citation>
    <scope>NUCLEOTIDE SEQUENCE [LARGE SCALE GENOMIC DNA]</scope>
    <source>
        <strain evidence="12">cv. Maze</strain>
        <tissue evidence="11">Seeds</tissue>
    </source>
</reference>
<keyword evidence="4" id="KW-0805">Transcription regulation</keyword>
<keyword evidence="1" id="KW-0479">Metal-binding</keyword>
<dbReference type="GO" id="GO:0003677">
    <property type="term" value="F:DNA binding"/>
    <property type="evidence" value="ECO:0007669"/>
    <property type="project" value="UniProtKB-UniRule"/>
</dbReference>
<feature type="region of interest" description="Disordered" evidence="9">
    <location>
        <begin position="104"/>
        <end position="152"/>
    </location>
</feature>
<dbReference type="PANTHER" id="PTHR31089:SF75">
    <property type="entry name" value="CYCLIC DOF FACTOR 2"/>
    <property type="match status" value="1"/>
</dbReference>
<keyword evidence="2 8" id="KW-0863">Zinc-finger</keyword>
<dbReference type="Pfam" id="PF02701">
    <property type="entry name" value="Zn_ribbon_Dof"/>
    <property type="match status" value="1"/>
</dbReference>
<feature type="compositionally biased region" description="Polar residues" evidence="9">
    <location>
        <begin position="77"/>
        <end position="86"/>
    </location>
</feature>